<keyword evidence="3" id="KW-1185">Reference proteome</keyword>
<accession>A0ABX6PXR3</accession>
<evidence type="ECO:0000313" key="3">
    <source>
        <dbReference type="Proteomes" id="UP000509623"/>
    </source>
</evidence>
<dbReference type="InterPro" id="IPR014197">
    <property type="entry name" value="Sporulation_prot_YunB"/>
</dbReference>
<name>A0ABX6PXR3_9FIRM</name>
<protein>
    <submittedName>
        <fullName evidence="2">Sporulation protein YunB</fullName>
    </submittedName>
</protein>
<sequence length="252" mass="27176">MQACKKELRFLFARLFFLPEPFFLFLLILTAENYGKGGIEMHRFHCGRPAAWGILLLVAVMVIAVVGFDIAVRPYAAAVVACEAKNYAVKAVQAAVQKELGGKNVDHGSYVQIVRNTDGSIQSISSDVQKQNALQAELTQVVQNLVSSQPQETVGVPLGTLTGSSFLHGTGPVIPVHVTLCSTVQSHIVSAFDSTGINQTRHRLTLRVEVNMYTYFAGKDANQRAEVDIPVAETVIVGTVPGVVLQPSGKNS</sequence>
<gene>
    <name evidence="2" type="primary">yunB</name>
    <name evidence="2" type="ORF">GKP14_08660</name>
</gene>
<evidence type="ECO:0000313" key="2">
    <source>
        <dbReference type="EMBL" id="QKO31058.1"/>
    </source>
</evidence>
<proteinExistence type="predicted"/>
<dbReference type="EMBL" id="CP046161">
    <property type="protein sequence ID" value="QKO31058.1"/>
    <property type="molecule type" value="Genomic_DNA"/>
</dbReference>
<feature type="transmembrane region" description="Helical" evidence="1">
    <location>
        <begin position="12"/>
        <end position="31"/>
    </location>
</feature>
<keyword evidence="1" id="KW-1133">Transmembrane helix</keyword>
<keyword evidence="1" id="KW-0812">Transmembrane</keyword>
<keyword evidence="1" id="KW-0472">Membrane</keyword>
<dbReference type="Proteomes" id="UP000509623">
    <property type="component" value="Chromosome"/>
</dbReference>
<reference evidence="3" key="1">
    <citation type="submission" date="2019-11" db="EMBL/GenBank/DDBJ databases">
        <authorList>
            <person name="Ren C."/>
            <person name="Wang H."/>
            <person name="Xu Y."/>
        </authorList>
    </citation>
    <scope>NUCLEOTIDE SEQUENCE [LARGE SCALE GENOMIC DNA]</scope>
    <source>
        <strain evidence="3">JNU-WLY1368</strain>
    </source>
</reference>
<organism evidence="2 3">
    <name type="scientific">Caproicibacterium lactatifermentans</name>
    <dbReference type="NCBI Taxonomy" id="2666138"/>
    <lineage>
        <taxon>Bacteria</taxon>
        <taxon>Bacillati</taxon>
        <taxon>Bacillota</taxon>
        <taxon>Clostridia</taxon>
        <taxon>Eubacteriales</taxon>
        <taxon>Oscillospiraceae</taxon>
        <taxon>Caproicibacterium</taxon>
    </lineage>
</organism>
<feature type="transmembrane region" description="Helical" evidence="1">
    <location>
        <begin position="51"/>
        <end position="72"/>
    </location>
</feature>
<evidence type="ECO:0000256" key="1">
    <source>
        <dbReference type="SAM" id="Phobius"/>
    </source>
</evidence>
<dbReference type="Pfam" id="PF09560">
    <property type="entry name" value="Spore_YunB"/>
    <property type="match status" value="1"/>
</dbReference>
<dbReference type="NCBIfam" id="TIGR02832">
    <property type="entry name" value="spo_yunB"/>
    <property type="match status" value="1"/>
</dbReference>